<name>A0A1I7W7N8_HETBA</name>
<dbReference type="GO" id="GO:0004797">
    <property type="term" value="F:thymidine kinase activity"/>
    <property type="evidence" value="ECO:0007669"/>
    <property type="project" value="UniProtKB-EC"/>
</dbReference>
<dbReference type="Pfam" id="PF00265">
    <property type="entry name" value="TK"/>
    <property type="match status" value="1"/>
</dbReference>
<evidence type="ECO:0000256" key="6">
    <source>
        <dbReference type="ARBA" id="ARBA00022840"/>
    </source>
</evidence>
<protein>
    <recommendedName>
        <fullName evidence="9">Thymidine kinase</fullName>
        <ecNumber evidence="9">2.7.1.21</ecNumber>
    </recommendedName>
</protein>
<evidence type="ECO:0000256" key="3">
    <source>
        <dbReference type="ARBA" id="ARBA00022679"/>
    </source>
</evidence>
<evidence type="ECO:0000256" key="9">
    <source>
        <dbReference type="RuleBase" id="RU000544"/>
    </source>
</evidence>
<evidence type="ECO:0000256" key="8">
    <source>
        <dbReference type="ARBA" id="ARBA00048113"/>
    </source>
</evidence>
<sequence>MHAPRPFEHCYQKENNCGFVVCILGPMFSGKTSVNFLIPNIRTELIRMHDRYRIAKKNCILVKYAGDTRYDSDLIVTHQRNTAQGATLKARSLRDVRAALFARDTQVIAIDEGQFFDDLSSTCEQLACEGKIVIVAALDGTFMRKVIFLFESATDDINGLNY</sequence>
<dbReference type="GO" id="GO:0046104">
    <property type="term" value="P:thymidine metabolic process"/>
    <property type="evidence" value="ECO:0007669"/>
    <property type="project" value="TreeGrafter"/>
</dbReference>
<dbReference type="InterPro" id="IPR001267">
    <property type="entry name" value="Thymidine_kinase"/>
</dbReference>
<dbReference type="PANTHER" id="PTHR11441">
    <property type="entry name" value="THYMIDINE KINASE"/>
    <property type="match status" value="1"/>
</dbReference>
<evidence type="ECO:0000256" key="10">
    <source>
        <dbReference type="RuleBase" id="RU004165"/>
    </source>
</evidence>
<evidence type="ECO:0000256" key="7">
    <source>
        <dbReference type="ARBA" id="ARBA00046642"/>
    </source>
</evidence>
<dbReference type="AlphaFoldDB" id="A0A1I7W7N8"/>
<comment type="catalytic activity">
    <reaction evidence="8">
        <text>thymidine + ATP = dTMP + ADP + H(+)</text>
        <dbReference type="Rhea" id="RHEA:19129"/>
        <dbReference type="ChEBI" id="CHEBI:15378"/>
        <dbReference type="ChEBI" id="CHEBI:17748"/>
        <dbReference type="ChEBI" id="CHEBI:30616"/>
        <dbReference type="ChEBI" id="CHEBI:63528"/>
        <dbReference type="ChEBI" id="CHEBI:456216"/>
        <dbReference type="EC" id="2.7.1.21"/>
    </reaction>
    <physiologicalReaction direction="left-to-right" evidence="8">
        <dbReference type="Rhea" id="RHEA:19130"/>
    </physiologicalReaction>
</comment>
<dbReference type="GO" id="GO:0071897">
    <property type="term" value="P:DNA biosynthetic process"/>
    <property type="evidence" value="ECO:0007669"/>
    <property type="project" value="UniProtKB-KW"/>
</dbReference>
<keyword evidence="2 9" id="KW-0237">DNA synthesis</keyword>
<reference evidence="12" key="1">
    <citation type="submission" date="2016-11" db="UniProtKB">
        <authorList>
            <consortium name="WormBaseParasite"/>
        </authorList>
    </citation>
    <scope>IDENTIFICATION</scope>
</reference>
<dbReference type="GO" id="GO:0005524">
    <property type="term" value="F:ATP binding"/>
    <property type="evidence" value="ECO:0007669"/>
    <property type="project" value="UniProtKB-KW"/>
</dbReference>
<comment type="subunit">
    <text evidence="7">Homotetramer. Tetramerization from dimerization is induced by ATP and increases catalytic efficiency due to a high affinity for thymidine. Tetramerization is inhibited by phosphorylation at Ser-13. Interacts (via the KEN box) with FZR1.</text>
</comment>
<evidence type="ECO:0000256" key="1">
    <source>
        <dbReference type="ARBA" id="ARBA00007587"/>
    </source>
</evidence>
<dbReference type="InterPro" id="IPR027417">
    <property type="entry name" value="P-loop_NTPase"/>
</dbReference>
<dbReference type="SUPFAM" id="SSF52540">
    <property type="entry name" value="P-loop containing nucleoside triphosphate hydrolases"/>
    <property type="match status" value="1"/>
</dbReference>
<keyword evidence="3 9" id="KW-0808">Transferase</keyword>
<dbReference type="EC" id="2.7.1.21" evidence="9"/>
<accession>A0A1I7W7N8</accession>
<dbReference type="WBParaSite" id="Hba_00650">
    <property type="protein sequence ID" value="Hba_00650"/>
    <property type="gene ID" value="Hba_00650"/>
</dbReference>
<evidence type="ECO:0000313" key="11">
    <source>
        <dbReference type="Proteomes" id="UP000095283"/>
    </source>
</evidence>
<keyword evidence="6 9" id="KW-0067">ATP-binding</keyword>
<keyword evidence="4 9" id="KW-0547">Nucleotide-binding</keyword>
<keyword evidence="11" id="KW-1185">Reference proteome</keyword>
<dbReference type="Gene3D" id="3.40.50.300">
    <property type="entry name" value="P-loop containing nucleotide triphosphate hydrolases"/>
    <property type="match status" value="1"/>
</dbReference>
<dbReference type="PANTHER" id="PTHR11441:SF0">
    <property type="entry name" value="THYMIDINE KINASE, CYTOSOLIC"/>
    <property type="match status" value="1"/>
</dbReference>
<evidence type="ECO:0000313" key="12">
    <source>
        <dbReference type="WBParaSite" id="Hba_00650"/>
    </source>
</evidence>
<comment type="similarity">
    <text evidence="1 10">Belongs to the thymidine kinase family.</text>
</comment>
<dbReference type="Proteomes" id="UP000095283">
    <property type="component" value="Unplaced"/>
</dbReference>
<proteinExistence type="inferred from homology"/>
<evidence type="ECO:0000256" key="4">
    <source>
        <dbReference type="ARBA" id="ARBA00022741"/>
    </source>
</evidence>
<evidence type="ECO:0000256" key="2">
    <source>
        <dbReference type="ARBA" id="ARBA00022634"/>
    </source>
</evidence>
<evidence type="ECO:0000256" key="5">
    <source>
        <dbReference type="ARBA" id="ARBA00022777"/>
    </source>
</evidence>
<organism evidence="11 12">
    <name type="scientific">Heterorhabditis bacteriophora</name>
    <name type="common">Entomopathogenic nematode worm</name>
    <dbReference type="NCBI Taxonomy" id="37862"/>
    <lineage>
        <taxon>Eukaryota</taxon>
        <taxon>Metazoa</taxon>
        <taxon>Ecdysozoa</taxon>
        <taxon>Nematoda</taxon>
        <taxon>Chromadorea</taxon>
        <taxon>Rhabditida</taxon>
        <taxon>Rhabditina</taxon>
        <taxon>Rhabditomorpha</taxon>
        <taxon>Strongyloidea</taxon>
        <taxon>Heterorhabditidae</taxon>
        <taxon>Heterorhabditis</taxon>
    </lineage>
</organism>
<keyword evidence="5 9" id="KW-0418">Kinase</keyword>